<name>A0A918IQG3_9RHOB</name>
<keyword evidence="3" id="KW-0812">Transmembrane</keyword>
<gene>
    <name evidence="6" type="ORF">GCM10011452_11510</name>
</gene>
<evidence type="ECO:0000313" key="6">
    <source>
        <dbReference type="EMBL" id="GGW25469.1"/>
    </source>
</evidence>
<evidence type="ECO:0000256" key="1">
    <source>
        <dbReference type="ARBA" id="ARBA00004442"/>
    </source>
</evidence>
<dbReference type="RefSeq" id="WP_189632887.1">
    <property type="nucleotide sequence ID" value="NZ_BMYQ01000002.1"/>
</dbReference>
<keyword evidence="2" id="KW-1134">Transmembrane beta strand</keyword>
<reference evidence="6" key="1">
    <citation type="journal article" date="2014" name="Int. J. Syst. Evol. Microbiol.">
        <title>Complete genome sequence of Corynebacterium casei LMG S-19264T (=DSM 44701T), isolated from a smear-ripened cheese.</title>
        <authorList>
            <consortium name="US DOE Joint Genome Institute (JGI-PGF)"/>
            <person name="Walter F."/>
            <person name="Albersmeier A."/>
            <person name="Kalinowski J."/>
            <person name="Ruckert C."/>
        </authorList>
    </citation>
    <scope>NUCLEOTIDE SEQUENCE</scope>
    <source>
        <strain evidence="6">KCTC 23714</strain>
    </source>
</reference>
<dbReference type="SUPFAM" id="SSF56954">
    <property type="entry name" value="Outer membrane efflux proteins (OEP)"/>
    <property type="match status" value="1"/>
</dbReference>
<dbReference type="GO" id="GO:0015562">
    <property type="term" value="F:efflux transmembrane transporter activity"/>
    <property type="evidence" value="ECO:0007669"/>
    <property type="project" value="InterPro"/>
</dbReference>
<dbReference type="Gene3D" id="1.20.1600.10">
    <property type="entry name" value="Outer membrane efflux proteins (OEP)"/>
    <property type="match status" value="1"/>
</dbReference>
<accession>A0A918IQG3</accession>
<evidence type="ECO:0008006" key="8">
    <source>
        <dbReference type="Google" id="ProtNLM"/>
    </source>
</evidence>
<comment type="subcellular location">
    <subcellularLocation>
        <location evidence="1">Cell outer membrane</location>
    </subcellularLocation>
</comment>
<evidence type="ECO:0000256" key="5">
    <source>
        <dbReference type="ARBA" id="ARBA00023237"/>
    </source>
</evidence>
<dbReference type="GO" id="GO:0015288">
    <property type="term" value="F:porin activity"/>
    <property type="evidence" value="ECO:0007669"/>
    <property type="project" value="TreeGrafter"/>
</dbReference>
<dbReference type="PANTHER" id="PTHR30026">
    <property type="entry name" value="OUTER MEMBRANE PROTEIN TOLC"/>
    <property type="match status" value="1"/>
</dbReference>
<evidence type="ECO:0000256" key="3">
    <source>
        <dbReference type="ARBA" id="ARBA00022692"/>
    </source>
</evidence>
<reference evidence="6" key="2">
    <citation type="submission" date="2020-09" db="EMBL/GenBank/DDBJ databases">
        <authorList>
            <person name="Sun Q."/>
            <person name="Kim S."/>
        </authorList>
    </citation>
    <scope>NUCLEOTIDE SEQUENCE</scope>
    <source>
        <strain evidence="6">KCTC 23714</strain>
    </source>
</reference>
<dbReference type="Proteomes" id="UP000628984">
    <property type="component" value="Unassembled WGS sequence"/>
</dbReference>
<dbReference type="EMBL" id="BMYQ01000002">
    <property type="protein sequence ID" value="GGW25469.1"/>
    <property type="molecule type" value="Genomic_DNA"/>
</dbReference>
<dbReference type="InterPro" id="IPR051906">
    <property type="entry name" value="TolC-like"/>
</dbReference>
<dbReference type="AlphaFoldDB" id="A0A918IQG3"/>
<sequence>MPAPHVLAVSAGVKRPGTALTLVLALSGCMGGYGPDVTKFGFGAGTRPDQASLAPGGELARSGQASAQGSAIIGDLAARQSVLPTVGPYADVAQAVIEANAGPARAELRVARLRAEARSQNWLPTLSPTLSLTDLGEAAASLLLEQVLFDGGGRKAERAFAAADVEVAATTLSLDFNQRVFEGLGHYLRAQRALEQARLAEAAVGRMAEFERIVGIRLEGGMSDRSEQQVIAQKAAEMRAKMNDDRFQAQQAMAELNAMSARPLDGLSGLQPLPADPGAPEPLSVVKARAEAARMMAEADMARSGYAPKLTAAAAMDHKGNAESGLSVEFDNALGLGTGAALDAIAASRDVADRRVAQTSEAANRDLVALQQEIATLTAREAEGRAVLGQTEATLHMFTEQYKVGRRTLMELVNMFESYSAMEREMAGLKYEIALKRLQIARDRGVLVNGALL</sequence>
<evidence type="ECO:0000256" key="4">
    <source>
        <dbReference type="ARBA" id="ARBA00023136"/>
    </source>
</evidence>
<dbReference type="GO" id="GO:0009279">
    <property type="term" value="C:cell outer membrane"/>
    <property type="evidence" value="ECO:0007669"/>
    <property type="project" value="UniProtKB-SubCell"/>
</dbReference>
<organism evidence="6 7">
    <name type="scientific">Gemmobacter lanyuensis</name>
    <dbReference type="NCBI Taxonomy" id="1054497"/>
    <lineage>
        <taxon>Bacteria</taxon>
        <taxon>Pseudomonadati</taxon>
        <taxon>Pseudomonadota</taxon>
        <taxon>Alphaproteobacteria</taxon>
        <taxon>Rhodobacterales</taxon>
        <taxon>Paracoccaceae</taxon>
        <taxon>Gemmobacter</taxon>
    </lineage>
</organism>
<protein>
    <recommendedName>
        <fullName evidence="8">Transporter</fullName>
    </recommendedName>
</protein>
<evidence type="ECO:0000313" key="7">
    <source>
        <dbReference type="Proteomes" id="UP000628984"/>
    </source>
</evidence>
<comment type="caution">
    <text evidence="6">The sequence shown here is derived from an EMBL/GenBank/DDBJ whole genome shotgun (WGS) entry which is preliminary data.</text>
</comment>
<keyword evidence="4" id="KW-0472">Membrane</keyword>
<evidence type="ECO:0000256" key="2">
    <source>
        <dbReference type="ARBA" id="ARBA00022452"/>
    </source>
</evidence>
<proteinExistence type="predicted"/>
<keyword evidence="7" id="KW-1185">Reference proteome</keyword>
<dbReference type="GO" id="GO:1990281">
    <property type="term" value="C:efflux pump complex"/>
    <property type="evidence" value="ECO:0007669"/>
    <property type="project" value="TreeGrafter"/>
</dbReference>
<keyword evidence="5" id="KW-0998">Cell outer membrane</keyword>
<dbReference type="PANTHER" id="PTHR30026:SF20">
    <property type="entry name" value="OUTER MEMBRANE PROTEIN TOLC"/>
    <property type="match status" value="1"/>
</dbReference>